<dbReference type="Pfam" id="PF25499">
    <property type="entry name" value="Beta-prop_pof12"/>
    <property type="match status" value="1"/>
</dbReference>
<dbReference type="AlphaFoldDB" id="A0A2S5BAN6"/>
<reference evidence="3 4" key="1">
    <citation type="journal article" date="2018" name="Front. Microbiol.">
        <title>Prospects for Fungal Bioremediation of Acidic Radioactive Waste Sites: Characterization and Genome Sequence of Rhodotorula taiwanensis MD1149.</title>
        <authorList>
            <person name="Tkavc R."/>
            <person name="Matrosova V.Y."/>
            <person name="Grichenko O.E."/>
            <person name="Gostincar C."/>
            <person name="Volpe R.P."/>
            <person name="Klimenkova P."/>
            <person name="Gaidamakova E.K."/>
            <person name="Zhou C.E."/>
            <person name="Stewart B.J."/>
            <person name="Lyman M.G."/>
            <person name="Malfatti S.A."/>
            <person name="Rubinfeld B."/>
            <person name="Courtot M."/>
            <person name="Singh J."/>
            <person name="Dalgard C.L."/>
            <person name="Hamilton T."/>
            <person name="Frey K.G."/>
            <person name="Gunde-Cimerman N."/>
            <person name="Dugan L."/>
            <person name="Daly M.J."/>
        </authorList>
    </citation>
    <scope>NUCLEOTIDE SEQUENCE [LARGE SCALE GENOMIC DNA]</scope>
    <source>
        <strain evidence="3 4">MD1149</strain>
    </source>
</reference>
<dbReference type="Pfam" id="PF12937">
    <property type="entry name" value="F-box-like"/>
    <property type="match status" value="1"/>
</dbReference>
<organism evidence="3 4">
    <name type="scientific">Rhodotorula taiwanensis</name>
    <dbReference type="NCBI Taxonomy" id="741276"/>
    <lineage>
        <taxon>Eukaryota</taxon>
        <taxon>Fungi</taxon>
        <taxon>Dikarya</taxon>
        <taxon>Basidiomycota</taxon>
        <taxon>Pucciniomycotina</taxon>
        <taxon>Microbotryomycetes</taxon>
        <taxon>Sporidiobolales</taxon>
        <taxon>Sporidiobolaceae</taxon>
        <taxon>Rhodotorula</taxon>
    </lineage>
</organism>
<feature type="compositionally biased region" description="Low complexity" evidence="1">
    <location>
        <begin position="489"/>
        <end position="505"/>
    </location>
</feature>
<feature type="compositionally biased region" description="Low complexity" evidence="1">
    <location>
        <begin position="16"/>
        <end position="37"/>
    </location>
</feature>
<proteinExistence type="predicted"/>
<dbReference type="Gene3D" id="1.20.1280.50">
    <property type="match status" value="1"/>
</dbReference>
<feature type="compositionally biased region" description="Basic and acidic residues" evidence="1">
    <location>
        <begin position="570"/>
        <end position="581"/>
    </location>
</feature>
<sequence>MPKRPRSAADSPAGQLGAARSASLSTTSASGAGPSTRQQDSQSWKQRSGGLRYKSTSFAEMQRKRPRPTEILRLHSLEGSLSEEVLLRCLSFLPAHDLVTVSRVSSAWYRLAQDPQLWRSLYLRTYASSTVRRQAALGVNVQRSRPWRELYQISTNWRNGSARATTLGTNLRRAVLPEVPPLDAVASSSLSASLPERSTPPRPLPIAANRQETEDTLLQFHQQFILSASRSTESMPSVTVHQTLSSGASAVVGSFGSERLRRFYAERPGFQPSLSLTEMRLEEAVPPGATTLLCALFYSTGQYTLFCLTMPDSSDPSRPFEAREVYTSLATGLAPHYHDSTLPYRTTLPFDPVMTARLQWPLLVTLTESLTMRFLRLSWQDDRLHVDETETALQSRERWAPVVLNLARWPPCLPDKEGAPESFRVSLAYSTPVFPASWTVGLQQFDVSVPSSPLSPLRVRAEHATAAPAYTPLPSTTRRTAPLADTGGSSSPSRPSSPSSLSPSPVTSIEHSHPFVVTSRIDNTIDVYEVASSYNAVSLAGGSVPSVPPLRIRSPASPASVPVARKRKARADQDLDVRQEAADGAFDSARSTEGDGDAGTEWQRLKRRRGAAASSFGAAPPAMPAASADLSHPTGSSRPRHVKRVWVGDDKIVLLQAGPVVAAGTRPEEQVQVLRFD</sequence>
<feature type="domain" description="F-box" evidence="2">
    <location>
        <begin position="75"/>
        <end position="121"/>
    </location>
</feature>
<dbReference type="PANTHER" id="PTHR12874:SF9">
    <property type="entry name" value="F-BOX ONLY PROTEIN 48"/>
    <property type="match status" value="1"/>
</dbReference>
<protein>
    <recommendedName>
        <fullName evidence="2">F-box domain-containing protein</fullName>
    </recommendedName>
</protein>
<dbReference type="STRING" id="741276.A0A2S5BAN6"/>
<comment type="caution">
    <text evidence="3">The sequence shown here is derived from an EMBL/GenBank/DDBJ whole genome shotgun (WGS) entry which is preliminary data.</text>
</comment>
<keyword evidence="4" id="KW-1185">Reference proteome</keyword>
<accession>A0A2S5BAN6</accession>
<feature type="compositionally biased region" description="Low complexity" evidence="1">
    <location>
        <begin position="611"/>
        <end position="628"/>
    </location>
</feature>
<feature type="region of interest" description="Disordered" evidence="1">
    <location>
        <begin position="468"/>
        <end position="508"/>
    </location>
</feature>
<evidence type="ECO:0000313" key="4">
    <source>
        <dbReference type="Proteomes" id="UP000237144"/>
    </source>
</evidence>
<evidence type="ECO:0000259" key="2">
    <source>
        <dbReference type="PROSITE" id="PS50181"/>
    </source>
</evidence>
<evidence type="ECO:0000313" key="3">
    <source>
        <dbReference type="EMBL" id="POY73840.1"/>
    </source>
</evidence>
<gene>
    <name evidence="3" type="ORF">BMF94_3099</name>
</gene>
<dbReference type="EMBL" id="PJQD01000034">
    <property type="protein sequence ID" value="POY73840.1"/>
    <property type="molecule type" value="Genomic_DNA"/>
</dbReference>
<dbReference type="Proteomes" id="UP000237144">
    <property type="component" value="Unassembled WGS sequence"/>
</dbReference>
<dbReference type="OrthoDB" id="3219396at2759"/>
<dbReference type="InterPro" id="IPR001810">
    <property type="entry name" value="F-box_dom"/>
</dbReference>
<dbReference type="PROSITE" id="PS50181">
    <property type="entry name" value="FBOX"/>
    <property type="match status" value="1"/>
</dbReference>
<dbReference type="SUPFAM" id="SSF81383">
    <property type="entry name" value="F-box domain"/>
    <property type="match status" value="1"/>
</dbReference>
<dbReference type="SMART" id="SM00256">
    <property type="entry name" value="FBOX"/>
    <property type="match status" value="1"/>
</dbReference>
<dbReference type="InterPro" id="IPR036047">
    <property type="entry name" value="F-box-like_dom_sf"/>
</dbReference>
<dbReference type="GO" id="GO:0019005">
    <property type="term" value="C:SCF ubiquitin ligase complex"/>
    <property type="evidence" value="ECO:0007669"/>
    <property type="project" value="TreeGrafter"/>
</dbReference>
<name>A0A2S5BAN6_9BASI</name>
<evidence type="ECO:0000256" key="1">
    <source>
        <dbReference type="SAM" id="MobiDB-lite"/>
    </source>
</evidence>
<dbReference type="GO" id="GO:0005737">
    <property type="term" value="C:cytoplasm"/>
    <property type="evidence" value="ECO:0007669"/>
    <property type="project" value="TreeGrafter"/>
</dbReference>
<feature type="region of interest" description="Disordered" evidence="1">
    <location>
        <begin position="542"/>
        <end position="640"/>
    </location>
</feature>
<feature type="region of interest" description="Disordered" evidence="1">
    <location>
        <begin position="1"/>
        <end position="50"/>
    </location>
</feature>
<dbReference type="GO" id="GO:0031146">
    <property type="term" value="P:SCF-dependent proteasomal ubiquitin-dependent protein catabolic process"/>
    <property type="evidence" value="ECO:0007669"/>
    <property type="project" value="TreeGrafter"/>
</dbReference>
<dbReference type="PANTHER" id="PTHR12874">
    <property type="entry name" value="F-BOX ONLY PROTEIN 48-RELATED"/>
    <property type="match status" value="1"/>
</dbReference>